<dbReference type="GO" id="GO:0030425">
    <property type="term" value="C:dendrite"/>
    <property type="evidence" value="ECO:0007669"/>
    <property type="project" value="TreeGrafter"/>
</dbReference>
<dbReference type="EMBL" id="BDGG01000014">
    <property type="protein sequence ID" value="GAV06669.1"/>
    <property type="molecule type" value="Genomic_DNA"/>
</dbReference>
<protein>
    <recommendedName>
        <fullName evidence="11">G-protein coupled receptors family 1 profile domain-containing protein</fullName>
    </recommendedName>
</protein>
<dbReference type="InterPro" id="IPR000276">
    <property type="entry name" value="GPCR_Rhodpsn"/>
</dbReference>
<accession>A0A1D1W6K1</accession>
<name>A0A1D1W6K1_RAMVA</name>
<evidence type="ECO:0000256" key="6">
    <source>
        <dbReference type="ARBA" id="ARBA00023136"/>
    </source>
</evidence>
<feature type="domain" description="G-protein coupled receptors family 1 profile" evidence="11">
    <location>
        <begin position="79"/>
        <end position="335"/>
    </location>
</feature>
<feature type="transmembrane region" description="Helical" evidence="9">
    <location>
        <begin position="100"/>
        <end position="120"/>
    </location>
</feature>
<feature type="transmembrane region" description="Helical" evidence="9">
    <location>
        <begin position="140"/>
        <end position="158"/>
    </location>
</feature>
<comment type="subcellular location">
    <subcellularLocation>
        <location evidence="1">Cell membrane</location>
        <topology evidence="1">Multi-pass membrane protein</topology>
    </subcellularLocation>
</comment>
<dbReference type="GO" id="GO:0007187">
    <property type="term" value="P:G protein-coupled receptor signaling pathway, coupled to cyclic nucleotide second messenger"/>
    <property type="evidence" value="ECO:0007669"/>
    <property type="project" value="TreeGrafter"/>
</dbReference>
<evidence type="ECO:0000256" key="1">
    <source>
        <dbReference type="ARBA" id="ARBA00004651"/>
    </source>
</evidence>
<evidence type="ECO:0000313" key="12">
    <source>
        <dbReference type="EMBL" id="GAV06669.1"/>
    </source>
</evidence>
<feature type="transmembrane region" description="Helical" evidence="9">
    <location>
        <begin position="179"/>
        <end position="197"/>
    </location>
</feature>
<feature type="signal peptide" evidence="10">
    <location>
        <begin position="1"/>
        <end position="18"/>
    </location>
</feature>
<gene>
    <name evidence="12" type="primary">RvY_16620-1</name>
    <name evidence="12" type="synonym">RvY_16620.1</name>
    <name evidence="12" type="ORF">RvY_16620</name>
</gene>
<evidence type="ECO:0000256" key="4">
    <source>
        <dbReference type="ARBA" id="ARBA00022989"/>
    </source>
</evidence>
<sequence length="418" mass="46835">MYKISSLILLILFNQKTAKTMDSHLPSSNFSSSNSSGFSSLYANASTSACDHPTFLLSNVQRLIVHIFGIPQCVCTITLNLLLFLTFLINRDLRTAQHFYFFNLAFCDLIIGCFVLPSRLALDLSGCWPSSHSICRIYKLLDWITTSEAAYTVILIAYSRYRIISRGAVFTSEETARRVLLKIALTWIFNILLYGPVQFVDVYTGFSITSPGQCNTEFFQISWLGNLIVVIGLLPPLIVAIIYSIILVILRKRSLIKPAQSSSTPENALRKSQIDKTAKQTRTMLLLTLSFLVTSCPLGIITIVTFAVESTAIARTTLFLFYLLYLNSLINTVIYTSKVPSVQVGLQKLFCAKFLKGRGRSVRPQNVYLSKIRKDRGSVALSQWVSQRDSVADLENFAVSTEKSRIKTEGAEMKQEDT</sequence>
<keyword evidence="13" id="KW-1185">Reference proteome</keyword>
<dbReference type="GO" id="GO:0016907">
    <property type="term" value="F:G protein-coupled acetylcholine receptor activity"/>
    <property type="evidence" value="ECO:0007669"/>
    <property type="project" value="TreeGrafter"/>
</dbReference>
<dbReference type="GO" id="GO:0004993">
    <property type="term" value="F:G protein-coupled serotonin receptor activity"/>
    <property type="evidence" value="ECO:0007669"/>
    <property type="project" value="TreeGrafter"/>
</dbReference>
<dbReference type="STRING" id="947166.A0A1D1W6K1"/>
<keyword evidence="4 9" id="KW-1133">Transmembrane helix</keyword>
<dbReference type="PROSITE" id="PS50262">
    <property type="entry name" value="G_PROTEIN_RECEP_F1_2"/>
    <property type="match status" value="1"/>
</dbReference>
<dbReference type="OrthoDB" id="10071887at2759"/>
<proteinExistence type="predicted"/>
<feature type="transmembrane region" description="Helical" evidence="9">
    <location>
        <begin position="63"/>
        <end position="88"/>
    </location>
</feature>
<feature type="transmembrane region" description="Helical" evidence="9">
    <location>
        <begin position="312"/>
        <end position="330"/>
    </location>
</feature>
<keyword evidence="3 9" id="KW-0812">Transmembrane</keyword>
<dbReference type="PANTHER" id="PTHR24247:SF265">
    <property type="entry name" value="MUSCARINIC ACETYLCHOLINE RECEPTOR DM1"/>
    <property type="match status" value="1"/>
</dbReference>
<dbReference type="Gene3D" id="1.20.1070.10">
    <property type="entry name" value="Rhodopsin 7-helix transmembrane proteins"/>
    <property type="match status" value="1"/>
</dbReference>
<dbReference type="GO" id="GO:0007197">
    <property type="term" value="P:adenylate cyclase-inhibiting G protein-coupled acetylcholine receptor signaling pathway"/>
    <property type="evidence" value="ECO:0007669"/>
    <property type="project" value="TreeGrafter"/>
</dbReference>
<dbReference type="SUPFAM" id="SSF81321">
    <property type="entry name" value="Family A G protein-coupled receptor-like"/>
    <property type="match status" value="1"/>
</dbReference>
<dbReference type="PANTHER" id="PTHR24247">
    <property type="entry name" value="5-HYDROXYTRYPTAMINE RECEPTOR"/>
    <property type="match status" value="1"/>
</dbReference>
<keyword evidence="2" id="KW-1003">Cell membrane</keyword>
<keyword evidence="5" id="KW-0297">G-protein coupled receptor</keyword>
<dbReference type="InterPro" id="IPR017452">
    <property type="entry name" value="GPCR_Rhodpsn_7TM"/>
</dbReference>
<evidence type="ECO:0000256" key="8">
    <source>
        <dbReference type="ARBA" id="ARBA00023224"/>
    </source>
</evidence>
<evidence type="ECO:0000256" key="7">
    <source>
        <dbReference type="ARBA" id="ARBA00023170"/>
    </source>
</evidence>
<dbReference type="GO" id="GO:0005886">
    <property type="term" value="C:plasma membrane"/>
    <property type="evidence" value="ECO:0007669"/>
    <property type="project" value="UniProtKB-SubCell"/>
</dbReference>
<dbReference type="AlphaFoldDB" id="A0A1D1W6K1"/>
<dbReference type="GO" id="GO:0045202">
    <property type="term" value="C:synapse"/>
    <property type="evidence" value="ECO:0007669"/>
    <property type="project" value="TreeGrafter"/>
</dbReference>
<evidence type="ECO:0000256" key="9">
    <source>
        <dbReference type="SAM" id="Phobius"/>
    </source>
</evidence>
<evidence type="ECO:0000256" key="10">
    <source>
        <dbReference type="SAM" id="SignalP"/>
    </source>
</evidence>
<keyword evidence="8" id="KW-0807">Transducer</keyword>
<feature type="transmembrane region" description="Helical" evidence="9">
    <location>
        <begin position="227"/>
        <end position="250"/>
    </location>
</feature>
<comment type="caution">
    <text evidence="12">The sequence shown here is derived from an EMBL/GenBank/DDBJ whole genome shotgun (WGS) entry which is preliminary data.</text>
</comment>
<evidence type="ECO:0000256" key="3">
    <source>
        <dbReference type="ARBA" id="ARBA00022692"/>
    </source>
</evidence>
<evidence type="ECO:0000256" key="5">
    <source>
        <dbReference type="ARBA" id="ARBA00023040"/>
    </source>
</evidence>
<dbReference type="PRINTS" id="PR00237">
    <property type="entry name" value="GPCRRHODOPSN"/>
</dbReference>
<keyword evidence="7" id="KW-0675">Receptor</keyword>
<keyword evidence="10" id="KW-0732">Signal</keyword>
<dbReference type="Proteomes" id="UP000186922">
    <property type="component" value="Unassembled WGS sequence"/>
</dbReference>
<reference evidence="12 13" key="1">
    <citation type="journal article" date="2016" name="Nat. Commun.">
        <title>Extremotolerant tardigrade genome and improved radiotolerance of human cultured cells by tardigrade-unique protein.</title>
        <authorList>
            <person name="Hashimoto T."/>
            <person name="Horikawa D.D."/>
            <person name="Saito Y."/>
            <person name="Kuwahara H."/>
            <person name="Kozuka-Hata H."/>
            <person name="Shin-I T."/>
            <person name="Minakuchi Y."/>
            <person name="Ohishi K."/>
            <person name="Motoyama A."/>
            <person name="Aizu T."/>
            <person name="Enomoto A."/>
            <person name="Kondo K."/>
            <person name="Tanaka S."/>
            <person name="Hara Y."/>
            <person name="Koshikawa S."/>
            <person name="Sagara H."/>
            <person name="Miura T."/>
            <person name="Yokobori S."/>
            <person name="Miyagawa K."/>
            <person name="Suzuki Y."/>
            <person name="Kubo T."/>
            <person name="Oyama M."/>
            <person name="Kohara Y."/>
            <person name="Fujiyama A."/>
            <person name="Arakawa K."/>
            <person name="Katayama T."/>
            <person name="Toyoda A."/>
            <person name="Kunieda T."/>
        </authorList>
    </citation>
    <scope>NUCLEOTIDE SEQUENCE [LARGE SCALE GENOMIC DNA]</scope>
    <source>
        <strain evidence="12 13">YOKOZUNA-1</strain>
    </source>
</reference>
<feature type="transmembrane region" description="Helical" evidence="9">
    <location>
        <begin position="284"/>
        <end position="306"/>
    </location>
</feature>
<evidence type="ECO:0000313" key="13">
    <source>
        <dbReference type="Proteomes" id="UP000186922"/>
    </source>
</evidence>
<keyword evidence="6 9" id="KW-0472">Membrane</keyword>
<dbReference type="Pfam" id="PF00001">
    <property type="entry name" value="7tm_1"/>
    <property type="match status" value="1"/>
</dbReference>
<evidence type="ECO:0000256" key="2">
    <source>
        <dbReference type="ARBA" id="ARBA00022475"/>
    </source>
</evidence>
<feature type="chain" id="PRO_5008899245" description="G-protein coupled receptors family 1 profile domain-containing protein" evidence="10">
    <location>
        <begin position="19"/>
        <end position="418"/>
    </location>
</feature>
<evidence type="ECO:0000259" key="11">
    <source>
        <dbReference type="PROSITE" id="PS50262"/>
    </source>
</evidence>
<organism evidence="12 13">
    <name type="scientific">Ramazzottius varieornatus</name>
    <name type="common">Water bear</name>
    <name type="synonym">Tardigrade</name>
    <dbReference type="NCBI Taxonomy" id="947166"/>
    <lineage>
        <taxon>Eukaryota</taxon>
        <taxon>Metazoa</taxon>
        <taxon>Ecdysozoa</taxon>
        <taxon>Tardigrada</taxon>
        <taxon>Eutardigrada</taxon>
        <taxon>Parachela</taxon>
        <taxon>Hypsibioidea</taxon>
        <taxon>Ramazzottiidae</taxon>
        <taxon>Ramazzottius</taxon>
    </lineage>
</organism>